<dbReference type="AlphaFoldDB" id="A0A2T3I360"/>
<gene>
    <name evidence="1" type="ORF">C0W81_00310</name>
</gene>
<name>A0A2T3I360_9GAMM</name>
<organism evidence="1 2">
    <name type="scientific">Photobacterium aquimaris</name>
    <dbReference type="NCBI Taxonomy" id="512643"/>
    <lineage>
        <taxon>Bacteria</taxon>
        <taxon>Pseudomonadati</taxon>
        <taxon>Pseudomonadota</taxon>
        <taxon>Gammaproteobacteria</taxon>
        <taxon>Vibrionales</taxon>
        <taxon>Vibrionaceae</taxon>
        <taxon>Photobacterium</taxon>
    </lineage>
</organism>
<proteinExistence type="predicted"/>
<accession>A0A2T3I360</accession>
<dbReference type="EMBL" id="PYLY01000001">
    <property type="protein sequence ID" value="PSU12862.1"/>
    <property type="molecule type" value="Genomic_DNA"/>
</dbReference>
<evidence type="ECO:0000313" key="1">
    <source>
        <dbReference type="EMBL" id="PSU12862.1"/>
    </source>
</evidence>
<evidence type="ECO:0000313" key="2">
    <source>
        <dbReference type="Proteomes" id="UP000241858"/>
    </source>
</evidence>
<sequence length="136" mass="15275">MLHMSLYVNKKGHMLMCVSIKKVILAITALLVTIVPFRVAATDFLNVNQFVTILNSDVTVSYADGIKDEIKYNHWHMISDSYIVPISSNVQFDYDGALQTTHHLLISSHILNCHQYTLIPHFNVIAVSSNNSACQV</sequence>
<comment type="caution">
    <text evidence="1">The sequence shown here is derived from an EMBL/GenBank/DDBJ whole genome shotgun (WGS) entry which is preliminary data.</text>
</comment>
<reference evidence="1 2" key="1">
    <citation type="submission" date="2018-03" db="EMBL/GenBank/DDBJ databases">
        <title>Whole genome sequencing of Histamine producing bacteria.</title>
        <authorList>
            <person name="Butler K."/>
        </authorList>
    </citation>
    <scope>NUCLEOTIDE SEQUENCE [LARGE SCALE GENOMIC DNA]</scope>
    <source>
        <strain evidence="1 2">DSM 23343</strain>
    </source>
</reference>
<dbReference type="Proteomes" id="UP000241858">
    <property type="component" value="Unassembled WGS sequence"/>
</dbReference>
<protein>
    <submittedName>
        <fullName evidence="1">Uncharacterized protein</fullName>
    </submittedName>
</protein>